<keyword evidence="7" id="KW-0067">ATP-binding</keyword>
<dbReference type="InterPro" id="IPR050482">
    <property type="entry name" value="Sensor_HK_TwoCompSys"/>
</dbReference>
<dbReference type="InterPro" id="IPR011712">
    <property type="entry name" value="Sig_transdc_His_kin_sub3_dim/P"/>
</dbReference>
<dbReference type="InterPro" id="IPR036890">
    <property type="entry name" value="HATPase_C_sf"/>
</dbReference>
<keyword evidence="11" id="KW-1133">Transmembrane helix</keyword>
<feature type="domain" description="Histidine kinase/HSP90-like ATPase" evidence="12">
    <location>
        <begin position="309"/>
        <end position="412"/>
    </location>
</feature>
<evidence type="ECO:0000256" key="2">
    <source>
        <dbReference type="ARBA" id="ARBA00012438"/>
    </source>
</evidence>
<dbReference type="KEGG" id="nhu:H0264_15965"/>
<dbReference type="InterPro" id="IPR003594">
    <property type="entry name" value="HATPase_dom"/>
</dbReference>
<accession>A0A7D6Z7C0</accession>
<evidence type="ECO:0000256" key="10">
    <source>
        <dbReference type="SAM" id="MobiDB-lite"/>
    </source>
</evidence>
<dbReference type="CDD" id="cd16917">
    <property type="entry name" value="HATPase_UhpB-NarQ-NarX-like"/>
    <property type="match status" value="1"/>
</dbReference>
<dbReference type="Pfam" id="PF07730">
    <property type="entry name" value="HisKA_3"/>
    <property type="match status" value="1"/>
</dbReference>
<feature type="coiled-coil region" evidence="9">
    <location>
        <begin position="164"/>
        <end position="191"/>
    </location>
</feature>
<dbReference type="Gene3D" id="1.20.5.1930">
    <property type="match status" value="1"/>
</dbReference>
<keyword evidence="8" id="KW-0902">Two-component regulatory system</keyword>
<dbReference type="Gene3D" id="3.30.565.10">
    <property type="entry name" value="Histidine kinase-like ATPase, C-terminal domain"/>
    <property type="match status" value="1"/>
</dbReference>
<dbReference type="EC" id="2.7.13.3" evidence="2"/>
<evidence type="ECO:0000313" key="14">
    <source>
        <dbReference type="EMBL" id="QLY33524.1"/>
    </source>
</evidence>
<dbReference type="PANTHER" id="PTHR24421:SF10">
    <property type="entry name" value="NITRATE_NITRITE SENSOR PROTEIN NARQ"/>
    <property type="match status" value="1"/>
</dbReference>
<dbReference type="RefSeq" id="WP_181584688.1">
    <property type="nucleotide sequence ID" value="NZ_CP059399.1"/>
</dbReference>
<keyword evidence="15" id="KW-1185">Reference proteome</keyword>
<dbReference type="GO" id="GO:0005524">
    <property type="term" value="F:ATP binding"/>
    <property type="evidence" value="ECO:0007669"/>
    <property type="project" value="UniProtKB-KW"/>
</dbReference>
<feature type="transmembrane region" description="Helical" evidence="11">
    <location>
        <begin position="142"/>
        <end position="160"/>
    </location>
</feature>
<keyword evidence="5" id="KW-0547">Nucleotide-binding</keyword>
<keyword evidence="6 14" id="KW-0418">Kinase</keyword>
<dbReference type="SUPFAM" id="SSF55874">
    <property type="entry name" value="ATPase domain of HSP90 chaperone/DNA topoisomerase II/histidine kinase"/>
    <property type="match status" value="1"/>
</dbReference>
<evidence type="ECO:0000313" key="15">
    <source>
        <dbReference type="Proteomes" id="UP000515512"/>
    </source>
</evidence>
<reference evidence="14 15" key="1">
    <citation type="submission" date="2020-07" db="EMBL/GenBank/DDBJ databases">
        <authorList>
            <person name="Zhuang K."/>
            <person name="Ran Y."/>
        </authorList>
    </citation>
    <scope>NUCLEOTIDE SEQUENCE [LARGE SCALE GENOMIC DNA]</scope>
    <source>
        <strain evidence="14 15">WCH-YHL-001</strain>
    </source>
</reference>
<dbReference type="PANTHER" id="PTHR24421">
    <property type="entry name" value="NITRATE/NITRITE SENSOR PROTEIN NARX-RELATED"/>
    <property type="match status" value="1"/>
</dbReference>
<feature type="transmembrane region" description="Helical" evidence="11">
    <location>
        <begin position="48"/>
        <end position="66"/>
    </location>
</feature>
<protein>
    <recommendedName>
        <fullName evidence="2">histidine kinase</fullName>
        <ecNumber evidence="2">2.7.13.3</ecNumber>
    </recommendedName>
</protein>
<evidence type="ECO:0000259" key="12">
    <source>
        <dbReference type="Pfam" id="PF02518"/>
    </source>
</evidence>
<dbReference type="GO" id="GO:0016020">
    <property type="term" value="C:membrane"/>
    <property type="evidence" value="ECO:0007669"/>
    <property type="project" value="InterPro"/>
</dbReference>
<keyword evidence="9" id="KW-0175">Coiled coil</keyword>
<feature type="transmembrane region" description="Helical" evidence="11">
    <location>
        <begin position="117"/>
        <end position="135"/>
    </location>
</feature>
<feature type="transmembrane region" description="Helical" evidence="11">
    <location>
        <begin position="73"/>
        <end position="97"/>
    </location>
</feature>
<evidence type="ECO:0000256" key="1">
    <source>
        <dbReference type="ARBA" id="ARBA00000085"/>
    </source>
</evidence>
<evidence type="ECO:0000256" key="3">
    <source>
        <dbReference type="ARBA" id="ARBA00022553"/>
    </source>
</evidence>
<feature type="region of interest" description="Disordered" evidence="10">
    <location>
        <begin position="356"/>
        <end position="382"/>
    </location>
</feature>
<gene>
    <name evidence="14" type="ORF">H0264_15965</name>
</gene>
<dbReference type="GO" id="GO:0000155">
    <property type="term" value="F:phosphorelay sensor kinase activity"/>
    <property type="evidence" value="ECO:0007669"/>
    <property type="project" value="InterPro"/>
</dbReference>
<feature type="transmembrane region" description="Helical" evidence="11">
    <location>
        <begin position="21"/>
        <end position="42"/>
    </location>
</feature>
<evidence type="ECO:0000256" key="6">
    <source>
        <dbReference type="ARBA" id="ARBA00022777"/>
    </source>
</evidence>
<evidence type="ECO:0000256" key="9">
    <source>
        <dbReference type="SAM" id="Coils"/>
    </source>
</evidence>
<comment type="catalytic activity">
    <reaction evidence="1">
        <text>ATP + protein L-histidine = ADP + protein N-phospho-L-histidine.</text>
        <dbReference type="EC" id="2.7.13.3"/>
    </reaction>
</comment>
<evidence type="ECO:0000256" key="4">
    <source>
        <dbReference type="ARBA" id="ARBA00022679"/>
    </source>
</evidence>
<keyword evidence="4" id="KW-0808">Transferase</keyword>
<keyword evidence="11" id="KW-0812">Transmembrane</keyword>
<feature type="region of interest" description="Disordered" evidence="10">
    <location>
        <begin position="259"/>
        <end position="279"/>
    </location>
</feature>
<dbReference type="GO" id="GO:0046983">
    <property type="term" value="F:protein dimerization activity"/>
    <property type="evidence" value="ECO:0007669"/>
    <property type="project" value="InterPro"/>
</dbReference>
<evidence type="ECO:0000256" key="11">
    <source>
        <dbReference type="SAM" id="Phobius"/>
    </source>
</evidence>
<organism evidence="14 15">
    <name type="scientific">Nocardia huaxiensis</name>
    <dbReference type="NCBI Taxonomy" id="2755382"/>
    <lineage>
        <taxon>Bacteria</taxon>
        <taxon>Bacillati</taxon>
        <taxon>Actinomycetota</taxon>
        <taxon>Actinomycetes</taxon>
        <taxon>Mycobacteriales</taxon>
        <taxon>Nocardiaceae</taxon>
        <taxon>Nocardia</taxon>
    </lineage>
</organism>
<keyword evidence="11" id="KW-0472">Membrane</keyword>
<evidence type="ECO:0000256" key="8">
    <source>
        <dbReference type="ARBA" id="ARBA00023012"/>
    </source>
</evidence>
<evidence type="ECO:0000259" key="13">
    <source>
        <dbReference type="Pfam" id="PF07730"/>
    </source>
</evidence>
<sequence>MRRPWFEDWPAWQRDGLMAAACFAVGSLLLLVNAPLVVRFGAAADVPVTWWAPYVALAAICCTQVLRTRAPIAGLLAGIVVTAAAVPVAGLSLGALYVLSDLLYSATMNSSLRANRIIIGVTGSTVAAVGVSVALASGDWRLGLLTVLGVGAFPLIPVWWATEVRSHRAMADAARERADQLERIAELDRRAAVVAERARMARDLHDVIAGHLSAIAIQSEAALSMVDGDPEITRKVLLSVRENSVASLTEMRAMIGLLRSDDPNAPEPRTAPPRLTDLDPLLDSARAAGLAVRSHIDTPPDLPAAVDLSAYRIVQEALTNAVKHAPGSRTEVTLSRCEDTLLIDVTNRAAVGAPASNGAAAAHGPDGGVPDHESGKGGTGLSNMRERAQAVGGTFAAGPCDDGWRVRAELPISGGVG</sequence>
<dbReference type="Proteomes" id="UP000515512">
    <property type="component" value="Chromosome"/>
</dbReference>
<dbReference type="Pfam" id="PF02518">
    <property type="entry name" value="HATPase_c"/>
    <property type="match status" value="1"/>
</dbReference>
<proteinExistence type="predicted"/>
<evidence type="ECO:0000256" key="7">
    <source>
        <dbReference type="ARBA" id="ARBA00022840"/>
    </source>
</evidence>
<dbReference type="AlphaFoldDB" id="A0A7D6Z7C0"/>
<dbReference type="EMBL" id="CP059399">
    <property type="protein sequence ID" value="QLY33524.1"/>
    <property type="molecule type" value="Genomic_DNA"/>
</dbReference>
<name>A0A7D6Z7C0_9NOCA</name>
<feature type="domain" description="Signal transduction histidine kinase subgroup 3 dimerisation and phosphoacceptor" evidence="13">
    <location>
        <begin position="196"/>
        <end position="261"/>
    </location>
</feature>
<evidence type="ECO:0000256" key="5">
    <source>
        <dbReference type="ARBA" id="ARBA00022741"/>
    </source>
</evidence>
<keyword evidence="3" id="KW-0597">Phosphoprotein</keyword>